<reference evidence="2 3" key="1">
    <citation type="submission" date="2023-05" db="EMBL/GenBank/DDBJ databases">
        <title>Actinoplanes sp. NEAU-A12 genome sequencing.</title>
        <authorList>
            <person name="Wang Z.-S."/>
        </authorList>
    </citation>
    <scope>NUCLEOTIDE SEQUENCE [LARGE SCALE GENOMIC DNA]</scope>
    <source>
        <strain evidence="2 3">NEAU-A12</strain>
    </source>
</reference>
<keyword evidence="3" id="KW-1185">Reference proteome</keyword>
<dbReference type="EMBL" id="JASCTH010000010">
    <property type="protein sequence ID" value="MDI6100411.1"/>
    <property type="molecule type" value="Genomic_DNA"/>
</dbReference>
<dbReference type="RefSeq" id="WP_282761161.1">
    <property type="nucleotide sequence ID" value="NZ_JASCTH010000010.1"/>
</dbReference>
<evidence type="ECO:0000256" key="1">
    <source>
        <dbReference type="SAM" id="Phobius"/>
    </source>
</evidence>
<protein>
    <recommendedName>
        <fullName evidence="4">DUF2207 domain-containing protein</fullName>
    </recommendedName>
</protein>
<feature type="transmembrane region" description="Helical" evidence="1">
    <location>
        <begin position="378"/>
        <end position="399"/>
    </location>
</feature>
<proteinExistence type="predicted"/>
<accession>A0ABT6WL47</accession>
<gene>
    <name evidence="2" type="ORF">QLQ12_17525</name>
</gene>
<keyword evidence="1" id="KW-0812">Transmembrane</keyword>
<evidence type="ECO:0000313" key="3">
    <source>
        <dbReference type="Proteomes" id="UP001241758"/>
    </source>
</evidence>
<feature type="transmembrane region" description="Helical" evidence="1">
    <location>
        <begin position="42"/>
        <end position="63"/>
    </location>
</feature>
<keyword evidence="1" id="KW-0472">Membrane</keyword>
<organism evidence="2 3">
    <name type="scientific">Actinoplanes sandaracinus</name>
    <dbReference type="NCBI Taxonomy" id="3045177"/>
    <lineage>
        <taxon>Bacteria</taxon>
        <taxon>Bacillati</taxon>
        <taxon>Actinomycetota</taxon>
        <taxon>Actinomycetes</taxon>
        <taxon>Micromonosporales</taxon>
        <taxon>Micromonosporaceae</taxon>
        <taxon>Actinoplanes</taxon>
    </lineage>
</organism>
<feature type="transmembrane region" description="Helical" evidence="1">
    <location>
        <begin position="172"/>
        <end position="196"/>
    </location>
</feature>
<evidence type="ECO:0008006" key="4">
    <source>
        <dbReference type="Google" id="ProtNLM"/>
    </source>
</evidence>
<feature type="transmembrane region" description="Helical" evidence="1">
    <location>
        <begin position="12"/>
        <end position="30"/>
    </location>
</feature>
<sequence>MSSVVALCAPGWFGVAALAVVSFTIGYLIYGTARHGNRLTKTITVVGAVGVLLAADVAVGLALRGIMPDAYRKIAGTQVVVQATADCDIDRGLPTRVRRRAARTNTSPVDTVQPTDEASCKNSTWTINGQQVVGTVEVRAGELPDPRGPFQVTAWALGDHASAESRTGRHPLWMPALVALPWWLLPAGLLVAYLAYKAIPRVRRRGRQASASARGWTYRERDAALPGAMPVAANPSSSAYDVVEGDLDGVRFTVFDFSSADELRPTAYTAELPAEFPDVHIGPYAVAGRVVVRSGPQWSDPEELLRRVADVQRFGAELVAAASAADPEQQLAELVRRTPPANLTRVPVRAYLGPFIGLTIGLLILAGAIWLIDAGWPVLGGIIAFVAGLFLLTGALKVVSRWRARHGRRRLAARHGWTFQATDPTFLQRLNLPDFADCRPSATSVLSGTEDGVPFAFFDYQRKNGSHETAWLAKLAEPVPEMELYGPASRSRVAPATTPEGKALLTPELLQRLDEAYQGRFKVTREWIHVDNPGTLSPTPRQAEETIAALARVSAILAAAAVPAAGTVDRSAGQP</sequence>
<name>A0ABT6WL47_9ACTN</name>
<feature type="transmembrane region" description="Helical" evidence="1">
    <location>
        <begin position="351"/>
        <end position="372"/>
    </location>
</feature>
<evidence type="ECO:0000313" key="2">
    <source>
        <dbReference type="EMBL" id="MDI6100411.1"/>
    </source>
</evidence>
<dbReference type="Proteomes" id="UP001241758">
    <property type="component" value="Unassembled WGS sequence"/>
</dbReference>
<keyword evidence="1" id="KW-1133">Transmembrane helix</keyword>
<comment type="caution">
    <text evidence="2">The sequence shown here is derived from an EMBL/GenBank/DDBJ whole genome shotgun (WGS) entry which is preliminary data.</text>
</comment>